<gene>
    <name evidence="3" type="ORF">KVV02_001446</name>
</gene>
<evidence type="ECO:0000313" key="4">
    <source>
        <dbReference type="Proteomes" id="UP000717515"/>
    </source>
</evidence>
<feature type="region of interest" description="Disordered" evidence="1">
    <location>
        <begin position="311"/>
        <end position="391"/>
    </location>
</feature>
<accession>A0A9P8D0C1</accession>
<protein>
    <submittedName>
        <fullName evidence="3">Uncharacterized protein</fullName>
    </submittedName>
</protein>
<dbReference type="Proteomes" id="UP000717515">
    <property type="component" value="Unassembled WGS sequence"/>
</dbReference>
<evidence type="ECO:0000256" key="1">
    <source>
        <dbReference type="SAM" id="MobiDB-lite"/>
    </source>
</evidence>
<feature type="region of interest" description="Disordered" evidence="1">
    <location>
        <begin position="260"/>
        <end position="296"/>
    </location>
</feature>
<feature type="compositionally biased region" description="Low complexity" evidence="1">
    <location>
        <begin position="373"/>
        <end position="387"/>
    </location>
</feature>
<feature type="compositionally biased region" description="Polar residues" evidence="1">
    <location>
        <begin position="129"/>
        <end position="147"/>
    </location>
</feature>
<feature type="region of interest" description="Disordered" evidence="1">
    <location>
        <begin position="221"/>
        <end position="245"/>
    </location>
</feature>
<keyword evidence="2" id="KW-1133">Transmembrane helix</keyword>
<sequence>MADQAGIYAGAAVGVIALLGIGAAILYRKHQQDLKDIAAREQVVQQRMQHVVDMNLPPFYVDHELDPVCIYEHELPLDAVPPVQPILVHSTSDEHIIPPEDDPLASSPTVHPPLPRELSSFRFPSSSSTNNTEQVGDEATSPSSVLSPTADHVDAAQETLRNPALTMQSANMPTSPAPAALLSPPLPAAAASPRIINEEMLNLARLPAPPSYHVPNLVIDRSPHHHPYSHHQHSHSASEASQMTVPSRVRDDYFGSVRIRSHTFSHPPPQQQQHQGHTQEYEEEDLPPTPRYSLEFPSHVPHQRHLEQYRRARAQHAMRAPTCPSSPMIPQSAFDRGASTGPQALMMQERSHSQPYVPTWSVSNSSLEDGLGPRRQQQRRPGTPRSRASTIGESSKLLMQRMQVLWKKTNGSASTLTSPYISGQNSLNASTIHLDGRQGDDRQGDGSCIVGLGLGQDFSAVELVQNGPEEVTAAVVEDEPAVATLYSNDSMEGHETVPEFGDQSVLSTTLPSTDAIPTLPMHTMSIPLAVS</sequence>
<comment type="caution">
    <text evidence="3">The sequence shown here is derived from an EMBL/GenBank/DDBJ whole genome shotgun (WGS) entry which is preliminary data.</text>
</comment>
<dbReference type="AlphaFoldDB" id="A0A9P8D0C1"/>
<evidence type="ECO:0000313" key="3">
    <source>
        <dbReference type="EMBL" id="KAG9321250.1"/>
    </source>
</evidence>
<reference evidence="3" key="1">
    <citation type="submission" date="2021-07" db="EMBL/GenBank/DDBJ databases">
        <title>Draft genome of Mortierella alpina, strain LL118, isolated from an aspen leaf litter sample.</title>
        <authorList>
            <person name="Yang S."/>
            <person name="Vinatzer B.A."/>
        </authorList>
    </citation>
    <scope>NUCLEOTIDE SEQUENCE</scope>
    <source>
        <strain evidence="3">LL118</strain>
    </source>
</reference>
<feature type="transmembrane region" description="Helical" evidence="2">
    <location>
        <begin position="6"/>
        <end position="27"/>
    </location>
</feature>
<name>A0A9P8D0C1_MORAP</name>
<evidence type="ECO:0000256" key="2">
    <source>
        <dbReference type="SAM" id="Phobius"/>
    </source>
</evidence>
<proteinExistence type="predicted"/>
<keyword evidence="2" id="KW-0472">Membrane</keyword>
<dbReference type="EMBL" id="JAIFTL010000217">
    <property type="protein sequence ID" value="KAG9321250.1"/>
    <property type="molecule type" value="Genomic_DNA"/>
</dbReference>
<feature type="compositionally biased region" description="Polar residues" evidence="1">
    <location>
        <begin position="353"/>
        <end position="367"/>
    </location>
</feature>
<keyword evidence="2" id="KW-0812">Transmembrane</keyword>
<feature type="region of interest" description="Disordered" evidence="1">
    <location>
        <begin position="94"/>
        <end position="150"/>
    </location>
</feature>
<organism evidence="3 4">
    <name type="scientific">Mortierella alpina</name>
    <name type="common">Oleaginous fungus</name>
    <name type="synonym">Mortierella renispora</name>
    <dbReference type="NCBI Taxonomy" id="64518"/>
    <lineage>
        <taxon>Eukaryota</taxon>
        <taxon>Fungi</taxon>
        <taxon>Fungi incertae sedis</taxon>
        <taxon>Mucoromycota</taxon>
        <taxon>Mortierellomycotina</taxon>
        <taxon>Mortierellomycetes</taxon>
        <taxon>Mortierellales</taxon>
        <taxon>Mortierellaceae</taxon>
        <taxon>Mortierella</taxon>
    </lineage>
</organism>
<feature type="compositionally biased region" description="Basic residues" evidence="1">
    <location>
        <begin position="223"/>
        <end position="234"/>
    </location>
</feature>